<dbReference type="SUPFAM" id="SSF47413">
    <property type="entry name" value="lambda repressor-like DNA-binding domains"/>
    <property type="match status" value="1"/>
</dbReference>
<feature type="compositionally biased region" description="Basic and acidic residues" evidence="1">
    <location>
        <begin position="84"/>
        <end position="100"/>
    </location>
</feature>
<dbReference type="InterPro" id="IPR058852">
    <property type="entry name" value="HTH_77"/>
</dbReference>
<dbReference type="Pfam" id="PF13401">
    <property type="entry name" value="AAA_22"/>
    <property type="match status" value="1"/>
</dbReference>
<evidence type="ECO:0000256" key="1">
    <source>
        <dbReference type="SAM" id="MobiDB-lite"/>
    </source>
</evidence>
<name>A0ABP6ZRG8_9ACTN</name>
<evidence type="ECO:0000313" key="3">
    <source>
        <dbReference type="EMBL" id="GAA3614289.1"/>
    </source>
</evidence>
<dbReference type="PANTHER" id="PTHR47691:SF3">
    <property type="entry name" value="HTH-TYPE TRANSCRIPTIONAL REGULATOR RV0890C-RELATED"/>
    <property type="match status" value="1"/>
</dbReference>
<dbReference type="PANTHER" id="PTHR47691">
    <property type="entry name" value="REGULATOR-RELATED"/>
    <property type="match status" value="1"/>
</dbReference>
<dbReference type="EMBL" id="BAABAB010000010">
    <property type="protein sequence ID" value="GAA3614289.1"/>
    <property type="molecule type" value="Genomic_DNA"/>
</dbReference>
<feature type="region of interest" description="Disordered" evidence="1">
    <location>
        <begin position="73"/>
        <end position="125"/>
    </location>
</feature>
<dbReference type="PROSITE" id="PS50943">
    <property type="entry name" value="HTH_CROC1"/>
    <property type="match status" value="1"/>
</dbReference>
<reference evidence="4" key="1">
    <citation type="journal article" date="2019" name="Int. J. Syst. Evol. Microbiol.">
        <title>The Global Catalogue of Microorganisms (GCM) 10K type strain sequencing project: providing services to taxonomists for standard genome sequencing and annotation.</title>
        <authorList>
            <consortium name="The Broad Institute Genomics Platform"/>
            <consortium name="The Broad Institute Genome Sequencing Center for Infectious Disease"/>
            <person name="Wu L."/>
            <person name="Ma J."/>
        </authorList>
    </citation>
    <scope>NUCLEOTIDE SEQUENCE [LARGE SCALE GENOMIC DNA]</scope>
    <source>
        <strain evidence="4">JCM 16929</strain>
    </source>
</reference>
<organism evidence="3 4">
    <name type="scientific">Microlunatus ginsengisoli</name>
    <dbReference type="NCBI Taxonomy" id="363863"/>
    <lineage>
        <taxon>Bacteria</taxon>
        <taxon>Bacillati</taxon>
        <taxon>Actinomycetota</taxon>
        <taxon>Actinomycetes</taxon>
        <taxon>Propionibacteriales</taxon>
        <taxon>Propionibacteriaceae</taxon>
        <taxon>Microlunatus</taxon>
    </lineage>
</organism>
<dbReference type="SMART" id="SM00382">
    <property type="entry name" value="AAA"/>
    <property type="match status" value="1"/>
</dbReference>
<dbReference type="RefSeq" id="WP_344803017.1">
    <property type="nucleotide sequence ID" value="NZ_BAABAB010000010.1"/>
</dbReference>
<dbReference type="SMART" id="SM00530">
    <property type="entry name" value="HTH_XRE"/>
    <property type="match status" value="1"/>
</dbReference>
<dbReference type="InterPro" id="IPR049945">
    <property type="entry name" value="AAA_22"/>
</dbReference>
<dbReference type="CDD" id="cd00093">
    <property type="entry name" value="HTH_XRE"/>
    <property type="match status" value="1"/>
</dbReference>
<comment type="caution">
    <text evidence="3">The sequence shown here is derived from an EMBL/GenBank/DDBJ whole genome shotgun (WGS) entry which is preliminary data.</text>
</comment>
<dbReference type="Gene3D" id="1.10.260.40">
    <property type="entry name" value="lambda repressor-like DNA-binding domains"/>
    <property type="match status" value="1"/>
</dbReference>
<dbReference type="Pfam" id="PF13560">
    <property type="entry name" value="HTH_31"/>
    <property type="match status" value="1"/>
</dbReference>
<protein>
    <recommendedName>
        <fullName evidence="2">HTH cro/C1-type domain-containing protein</fullName>
    </recommendedName>
</protein>
<dbReference type="Pfam" id="PF25872">
    <property type="entry name" value="HTH_77"/>
    <property type="match status" value="1"/>
</dbReference>
<dbReference type="PRINTS" id="PR00364">
    <property type="entry name" value="DISEASERSIST"/>
</dbReference>
<dbReference type="InterPro" id="IPR001387">
    <property type="entry name" value="Cro/C1-type_HTH"/>
</dbReference>
<evidence type="ECO:0000313" key="4">
    <source>
        <dbReference type="Proteomes" id="UP001501490"/>
    </source>
</evidence>
<evidence type="ECO:0000259" key="2">
    <source>
        <dbReference type="PROSITE" id="PS50943"/>
    </source>
</evidence>
<dbReference type="SUPFAM" id="SSF52540">
    <property type="entry name" value="P-loop containing nucleoside triphosphate hydrolases"/>
    <property type="match status" value="1"/>
</dbReference>
<dbReference type="InterPro" id="IPR003593">
    <property type="entry name" value="AAA+_ATPase"/>
</dbReference>
<feature type="domain" description="HTH cro/C1-type" evidence="2">
    <location>
        <begin position="12"/>
        <end position="67"/>
    </location>
</feature>
<accession>A0ABP6ZRG8</accession>
<gene>
    <name evidence="3" type="ORF">GCM10022236_15240</name>
</gene>
<keyword evidence="4" id="KW-1185">Reference proteome</keyword>
<proteinExistence type="predicted"/>
<dbReference type="Gene3D" id="3.40.50.300">
    <property type="entry name" value="P-loop containing nucleotide triphosphate hydrolases"/>
    <property type="match status" value="1"/>
</dbReference>
<dbReference type="InterPro" id="IPR010982">
    <property type="entry name" value="Lambda_DNA-bd_dom_sf"/>
</dbReference>
<sequence>MEAAGRSFAELLRELRRRAALSQEELAQRSGLTVKAIGALERGERTRPYPHTVRALADALQPDPAARAALIAAAPSRRATTPVETERPPHDPGQSADRDQPSGAIGDRPARTGEPGFLRPLTGPPIGREVELTELTALLGAGRNRLVTLVGPGGVGKTTLAIELAARLAEAYPGGPVVVELAALTAADLVLPAIARAFGLPETGDPEAATAVIARLGDRRALLVLDNLEHLLSAAPAIAEILAGCPGLVVLATSRAPLRLRGEKVVAIEPLPVPVSDDLAAIASSAAVQVFLRRAELVGGTASVEIDPPVVAEICRRLEGLPLALELAAAQTRMLSPSELIARLDRLRTSAGPRDLPDRQRSLDATLDWSLELLDGEQQRLFARIGVFGGGFTLAAVEAVLGDDPDVLDGLQALLDHALVSRTIGPGGQSRFRLLEPIRDYAAARLADLGQEIVDGTRDRHARHFTELADGLRPALHDSRLVTALDLLDADQANVRLAVERMLATRHYAEVAQLVWSLWLGLALRGHAREARGWLAALPDRGLPARSVARARVSGAGLSLVGGNLTEMAAQAGLARVAAVSLDAGDELRAEIDLVSALGAIFDGRTALAKPVLERLIQDTVTHPDLAWHHAHAVASLAQADLAEGDLGSARTGLIAAEAAARALGNPFTLATVLNIRGTLEELAGDRAATARAVLEAVRLGLAARMGWTLAYSLAAAAGVAAAAGELVVAAELFGAVASLSVSHEVDPRFAASAALAEGALTGVRRGLGPAAYAQAWSDGRTASLDHLGALIDRLSARVRPD</sequence>
<dbReference type="InterPro" id="IPR027417">
    <property type="entry name" value="P-loop_NTPase"/>
</dbReference>
<dbReference type="Proteomes" id="UP001501490">
    <property type="component" value="Unassembled WGS sequence"/>
</dbReference>